<evidence type="ECO:0000313" key="1">
    <source>
        <dbReference type="EMBL" id="OGC08426.1"/>
    </source>
</evidence>
<protein>
    <submittedName>
        <fullName evidence="1">Uncharacterized protein</fullName>
    </submittedName>
</protein>
<gene>
    <name evidence="1" type="ORF">A3F86_04765</name>
</gene>
<organism evidence="1 2">
    <name type="scientific">candidate division WOR-1 bacterium RIFCSPLOWO2_12_FULL_45_9</name>
    <dbReference type="NCBI Taxonomy" id="1802568"/>
    <lineage>
        <taxon>Bacteria</taxon>
        <taxon>Bacillati</taxon>
        <taxon>Saganbacteria</taxon>
    </lineage>
</organism>
<dbReference type="AlphaFoldDB" id="A0A1F4RJY2"/>
<dbReference type="Proteomes" id="UP000179095">
    <property type="component" value="Unassembled WGS sequence"/>
</dbReference>
<dbReference type="STRING" id="1802568.A3F86_04765"/>
<name>A0A1F4RJY2_UNCSA</name>
<sequence length="408" mass="46643">MVRIRVKAKPPDYHAVVGAYQKTAGLSHRANYAGIFAETLVGVSTLMRGLSRSGHRTWTDFRALSASFPNQVDRLQFLSFTPEVYEDMMFFAEAPEKLFTKFGISKSEFLDFVGFANMYLLFKFSGELFDLEGRMEGAESQEEYQACGSQAAYLRKRIARPQISFSEYLPQNIAKFRELLMFNRSPQVVLAFEYPNYIWISCQPMPQPENNRHGKWVVISPSAEENFKLAKSLLPNFKPGLLYALKFDLFARARGTFATIVYAQEKDPVIREVVQPASGREAFWVSDELCAETQAIFDLLKYFSARALMERPGKVEEVLRDKVLCDSRGISDSQGELLWFILHPEEPVSGHYDFVIAGYFCELKEGLGEDFLEKISDVLRIAFADENREFVNDFLSKQRAAFLETYSA</sequence>
<comment type="caution">
    <text evidence="1">The sequence shown here is derived from an EMBL/GenBank/DDBJ whole genome shotgun (WGS) entry which is preliminary data.</text>
</comment>
<dbReference type="EMBL" id="METQ01000055">
    <property type="protein sequence ID" value="OGC08426.1"/>
    <property type="molecule type" value="Genomic_DNA"/>
</dbReference>
<proteinExistence type="predicted"/>
<accession>A0A1F4RJY2</accession>
<reference evidence="1 2" key="1">
    <citation type="journal article" date="2016" name="Nat. Commun.">
        <title>Thousands of microbial genomes shed light on interconnected biogeochemical processes in an aquifer system.</title>
        <authorList>
            <person name="Anantharaman K."/>
            <person name="Brown C.T."/>
            <person name="Hug L.A."/>
            <person name="Sharon I."/>
            <person name="Castelle C.J."/>
            <person name="Probst A.J."/>
            <person name="Thomas B.C."/>
            <person name="Singh A."/>
            <person name="Wilkins M.J."/>
            <person name="Karaoz U."/>
            <person name="Brodie E.L."/>
            <person name="Williams K.H."/>
            <person name="Hubbard S.S."/>
            <person name="Banfield J.F."/>
        </authorList>
    </citation>
    <scope>NUCLEOTIDE SEQUENCE [LARGE SCALE GENOMIC DNA]</scope>
</reference>
<evidence type="ECO:0000313" key="2">
    <source>
        <dbReference type="Proteomes" id="UP000179095"/>
    </source>
</evidence>